<feature type="region of interest" description="Disordered" evidence="10">
    <location>
        <begin position="208"/>
        <end position="275"/>
    </location>
</feature>
<dbReference type="InterPro" id="IPR008925">
    <property type="entry name" value="aa_tRNA-synth_I_cd-bd_sf"/>
</dbReference>
<evidence type="ECO:0000256" key="10">
    <source>
        <dbReference type="SAM" id="MobiDB-lite"/>
    </source>
</evidence>
<dbReference type="EC" id="6.1.1.17" evidence="2"/>
<dbReference type="PANTHER" id="PTHR43311">
    <property type="entry name" value="GLUTAMATE--TRNA LIGASE"/>
    <property type="match status" value="1"/>
</dbReference>
<dbReference type="Gene3D" id="3.90.800.10">
    <property type="entry name" value="Glutamyl-tRNA Synthetase, Domain 3"/>
    <property type="match status" value="1"/>
</dbReference>
<dbReference type="Gene3D" id="1.10.10.350">
    <property type="match status" value="1"/>
</dbReference>
<dbReference type="SUPFAM" id="SSF52374">
    <property type="entry name" value="Nucleotidylyl transferase"/>
    <property type="match status" value="1"/>
</dbReference>
<dbReference type="GO" id="GO:0004818">
    <property type="term" value="F:glutamate-tRNA ligase activity"/>
    <property type="evidence" value="ECO:0007669"/>
    <property type="project" value="UniProtKB-EC"/>
</dbReference>
<dbReference type="CDD" id="cd00808">
    <property type="entry name" value="GluRS_core"/>
    <property type="match status" value="1"/>
</dbReference>
<dbReference type="InterPro" id="IPR000924">
    <property type="entry name" value="Glu/Gln-tRNA-synth"/>
</dbReference>
<dbReference type="InterPro" id="IPR049940">
    <property type="entry name" value="GluQ/Sye"/>
</dbReference>
<evidence type="ECO:0000256" key="3">
    <source>
        <dbReference type="ARBA" id="ARBA00022598"/>
    </source>
</evidence>
<keyword evidence="4 9" id="KW-0547">Nucleotide-binding</keyword>
<dbReference type="InterPro" id="IPR004527">
    <property type="entry name" value="Glu-tRNA-ligase_bac/mito"/>
</dbReference>
<feature type="domain" description="Aminoacyl-tRNA synthetase class I anticodon-binding" evidence="12">
    <location>
        <begin position="518"/>
        <end position="660"/>
    </location>
</feature>
<dbReference type="InterPro" id="IPR014729">
    <property type="entry name" value="Rossmann-like_a/b/a_fold"/>
</dbReference>
<dbReference type="Gene3D" id="1.10.1160.10">
    <property type="entry name" value="Glutamyl-trna Synthetase, Domain 2"/>
    <property type="match status" value="1"/>
</dbReference>
<evidence type="ECO:0000256" key="8">
    <source>
        <dbReference type="ARBA" id="ARBA00030865"/>
    </source>
</evidence>
<evidence type="ECO:0000256" key="5">
    <source>
        <dbReference type="ARBA" id="ARBA00022840"/>
    </source>
</evidence>
<dbReference type="InterPro" id="IPR001412">
    <property type="entry name" value="aa-tRNA-synth_I_CS"/>
</dbReference>
<evidence type="ECO:0000259" key="11">
    <source>
        <dbReference type="Pfam" id="PF00749"/>
    </source>
</evidence>
<dbReference type="PRINTS" id="PR00987">
    <property type="entry name" value="TRNASYNTHGLU"/>
</dbReference>
<evidence type="ECO:0000256" key="4">
    <source>
        <dbReference type="ARBA" id="ARBA00022741"/>
    </source>
</evidence>
<comment type="caution">
    <text evidence="13">The sequence shown here is derived from an EMBL/GenBank/DDBJ whole genome shotgun (WGS) entry which is preliminary data.</text>
</comment>
<dbReference type="InterPro" id="IPR020061">
    <property type="entry name" value="Glu_tRNA_lig_a-bdl"/>
</dbReference>
<keyword evidence="5 9" id="KW-0067">ATP-binding</keyword>
<reference evidence="13" key="1">
    <citation type="submission" date="2020-04" db="EMBL/GenBank/DDBJ databases">
        <title>Analysis of mating type loci in Filobasidium floriforme.</title>
        <authorList>
            <person name="Nowrousian M."/>
        </authorList>
    </citation>
    <scope>NUCLEOTIDE SEQUENCE</scope>
    <source>
        <strain evidence="13">CBS 6242</strain>
    </source>
</reference>
<evidence type="ECO:0000256" key="1">
    <source>
        <dbReference type="ARBA" id="ARBA00007894"/>
    </source>
</evidence>
<keyword evidence="6 9" id="KW-0648">Protein biosynthesis</keyword>
<gene>
    <name evidence="13" type="ORF">FFLO_01639</name>
</gene>
<evidence type="ECO:0000256" key="6">
    <source>
        <dbReference type="ARBA" id="ARBA00022917"/>
    </source>
</evidence>
<dbReference type="Pfam" id="PF00749">
    <property type="entry name" value="tRNA-synt_1c"/>
    <property type="match status" value="2"/>
</dbReference>
<evidence type="ECO:0000259" key="12">
    <source>
        <dbReference type="Pfam" id="PF19269"/>
    </source>
</evidence>
<dbReference type="GO" id="GO:0005739">
    <property type="term" value="C:mitochondrion"/>
    <property type="evidence" value="ECO:0007669"/>
    <property type="project" value="TreeGrafter"/>
</dbReference>
<evidence type="ECO:0000313" key="14">
    <source>
        <dbReference type="Proteomes" id="UP000812966"/>
    </source>
</evidence>
<dbReference type="InterPro" id="IPR020751">
    <property type="entry name" value="aa-tRNA-synth_I_codon-bd_sub2"/>
</dbReference>
<dbReference type="Gene3D" id="3.40.50.620">
    <property type="entry name" value="HUPs"/>
    <property type="match status" value="2"/>
</dbReference>
<evidence type="ECO:0000256" key="7">
    <source>
        <dbReference type="ARBA" id="ARBA00023146"/>
    </source>
</evidence>
<feature type="compositionally biased region" description="Low complexity" evidence="10">
    <location>
        <begin position="224"/>
        <end position="250"/>
    </location>
</feature>
<evidence type="ECO:0000256" key="9">
    <source>
        <dbReference type="RuleBase" id="RU363037"/>
    </source>
</evidence>
<dbReference type="SUPFAM" id="SSF48163">
    <property type="entry name" value="An anticodon-binding domain of class I aminoacyl-tRNA synthetases"/>
    <property type="match status" value="1"/>
</dbReference>
<dbReference type="InterPro" id="IPR033910">
    <property type="entry name" value="GluRS_core"/>
</dbReference>
<dbReference type="GO" id="GO:0000049">
    <property type="term" value="F:tRNA binding"/>
    <property type="evidence" value="ECO:0007669"/>
    <property type="project" value="InterPro"/>
</dbReference>
<feature type="domain" description="Glutamyl/glutaminyl-tRNA synthetase class Ib catalytic" evidence="11">
    <location>
        <begin position="56"/>
        <end position="211"/>
    </location>
</feature>
<dbReference type="GO" id="GO:0005524">
    <property type="term" value="F:ATP binding"/>
    <property type="evidence" value="ECO:0007669"/>
    <property type="project" value="UniProtKB-KW"/>
</dbReference>
<dbReference type="EMBL" id="JABELV010000023">
    <property type="protein sequence ID" value="KAG7562949.1"/>
    <property type="molecule type" value="Genomic_DNA"/>
</dbReference>
<protein>
    <recommendedName>
        <fullName evidence="2">glutamate--tRNA ligase</fullName>
        <ecNumber evidence="2">6.1.1.17</ecNumber>
    </recommendedName>
    <alternativeName>
        <fullName evidence="8">Glutamyl-tRNA synthetase</fullName>
    </alternativeName>
</protein>
<keyword evidence="14" id="KW-1185">Reference proteome</keyword>
<organism evidence="13 14">
    <name type="scientific">Filobasidium floriforme</name>
    <dbReference type="NCBI Taxonomy" id="5210"/>
    <lineage>
        <taxon>Eukaryota</taxon>
        <taxon>Fungi</taxon>
        <taxon>Dikarya</taxon>
        <taxon>Basidiomycota</taxon>
        <taxon>Agaricomycotina</taxon>
        <taxon>Tremellomycetes</taxon>
        <taxon>Filobasidiales</taxon>
        <taxon>Filobasidiaceae</taxon>
        <taxon>Filobasidium</taxon>
    </lineage>
</organism>
<dbReference type="InterPro" id="IPR020058">
    <property type="entry name" value="Glu/Gln-tRNA-synth_Ib_cat-dom"/>
</dbReference>
<dbReference type="Proteomes" id="UP000812966">
    <property type="component" value="Unassembled WGS sequence"/>
</dbReference>
<dbReference type="AlphaFoldDB" id="A0A8K0JP85"/>
<accession>A0A8K0JP85</accession>
<evidence type="ECO:0000313" key="13">
    <source>
        <dbReference type="EMBL" id="KAG7562949.1"/>
    </source>
</evidence>
<feature type="domain" description="Glutamyl/glutaminyl-tRNA synthetase class Ib catalytic" evidence="11">
    <location>
        <begin position="277"/>
        <end position="389"/>
    </location>
</feature>
<dbReference type="PROSITE" id="PS00178">
    <property type="entry name" value="AA_TRNA_LIGASE_I"/>
    <property type="match status" value="1"/>
</dbReference>
<dbReference type="GO" id="GO:0008270">
    <property type="term" value="F:zinc ion binding"/>
    <property type="evidence" value="ECO:0007669"/>
    <property type="project" value="InterPro"/>
</dbReference>
<evidence type="ECO:0000256" key="2">
    <source>
        <dbReference type="ARBA" id="ARBA00012835"/>
    </source>
</evidence>
<proteinExistence type="inferred from homology"/>
<dbReference type="GO" id="GO:0006424">
    <property type="term" value="P:glutamyl-tRNA aminoacylation"/>
    <property type="evidence" value="ECO:0007669"/>
    <property type="project" value="InterPro"/>
</dbReference>
<comment type="similarity">
    <text evidence="1">Belongs to the class-I aminoacyl-tRNA synthetase family. Glutamate--tRNA ligase type 1 subfamily.</text>
</comment>
<dbReference type="InterPro" id="IPR045462">
    <property type="entry name" value="aa-tRNA-synth_I_cd-bd"/>
</dbReference>
<keyword evidence="7 9" id="KW-0030">Aminoacyl-tRNA synthetase</keyword>
<dbReference type="PANTHER" id="PTHR43311:SF2">
    <property type="entry name" value="GLUTAMATE--TRNA LIGASE, MITOCHONDRIAL-RELATED"/>
    <property type="match status" value="1"/>
</dbReference>
<dbReference type="OrthoDB" id="428822at2759"/>
<keyword evidence="3 9" id="KW-0436">Ligase</keyword>
<name>A0A8K0JP85_9TREE</name>
<dbReference type="HAMAP" id="MF_00022">
    <property type="entry name" value="Glu_tRNA_synth_type1"/>
    <property type="match status" value="1"/>
</dbReference>
<sequence length="671" mass="74357">MGSWSPIVVRSGTSSVRRSVALKRCYHPPTGDSGKTPVALQNAADEAFHPPEGQARLRFAPSPTGYLHLGGLRTALFNHLFARKWKGKWILRIEDTDRTRLVDDAISSMQRTLDWAGLDYDEGPGRGGDVGPYIQSERRDLYNQHLSTLLDNDKAYHCFCSPDELSEIRKAQQAKKATASYDGRCRHLTEEDVARRKRAGHKFVVRFKDPGDDADLPPDMIFGPYPSTSSPATSSSSSSSSKTWSRPQSPTSALLAPRNSSGLMTQAKGFRGPGSFSNRDKDLDDFILMKGDGYPTYHFANVIDDTTMGITHVFRGEEWLPSTPKHYQIYRALGWNAPHFAHLPLLVNPDGTKLSKRTGDVSVEAYEQKGYEPSALINFLSLIGWDHHHPTTSATQRPFFPIDPASLSSAASHDSSSSSSSLTSGLDMTSLDLRKDYNSFSELYTLDMLVESFSLERVGRTRGSVFLGKLDWLNKMHLKRVGMMHEGGEVKEGKGREGLVRRVKGMLKGKDVFQGCARIEDDEFVGKVLDIELPRATVLSDIPSLSVFFFLRPNLSNPETLGMWKEWSGSGEVRYTEIVGLVRKKLASSSSSTSSEKDVDTETEEWMDGVIESVTQETGMKRSGVVKVLRHALTGRKKGPAIPSVMAVLGREECIGRLEAVEAWLEVARSS</sequence>
<dbReference type="Pfam" id="PF19269">
    <property type="entry name" value="Anticodon_2"/>
    <property type="match status" value="1"/>
</dbReference>